<dbReference type="InterPro" id="IPR006450">
    <property type="entry name" value="Phage_HK97_gp6-like"/>
</dbReference>
<proteinExistence type="predicted"/>
<evidence type="ECO:0000313" key="1">
    <source>
        <dbReference type="EMBL" id="MBZ5962645.1"/>
    </source>
</evidence>
<sequence length="99" mass="10961">MAIITPQELQDELNIDDDENELQTITSLISGATAMIKASIQMKITDDDILAVDAELYNRLIMTLATSMYYDRELSNGYSTGVRIMLTNLRSEIVGATNA</sequence>
<organism evidence="1 2">
    <name type="scientific">Leuconostoc gasicomitatum</name>
    <dbReference type="NCBI Taxonomy" id="115778"/>
    <lineage>
        <taxon>Bacteria</taxon>
        <taxon>Bacillati</taxon>
        <taxon>Bacillota</taxon>
        <taxon>Bacilli</taxon>
        <taxon>Lactobacillales</taxon>
        <taxon>Lactobacillaceae</taxon>
        <taxon>Leuconostoc</taxon>
        <taxon>Leuconostoc gelidum group</taxon>
    </lineage>
</organism>
<dbReference type="EMBL" id="JAHBFI010000014">
    <property type="protein sequence ID" value="MBZ5962645.1"/>
    <property type="molecule type" value="Genomic_DNA"/>
</dbReference>
<dbReference type="CDD" id="cd08054">
    <property type="entry name" value="gp6"/>
    <property type="match status" value="1"/>
</dbReference>
<dbReference type="RefSeq" id="WP_224144172.1">
    <property type="nucleotide sequence ID" value="NZ_JAHBFI010000014.1"/>
</dbReference>
<comment type="caution">
    <text evidence="1">The sequence shown here is derived from an EMBL/GenBank/DDBJ whole genome shotgun (WGS) entry which is preliminary data.</text>
</comment>
<accession>A0A9Q3SVQ4</accession>
<name>A0A9Q3SVQ4_9LACO</name>
<dbReference type="Pfam" id="PF05135">
    <property type="entry name" value="Phage_connect_1"/>
    <property type="match status" value="1"/>
</dbReference>
<protein>
    <submittedName>
        <fullName evidence="1">Head-tail connector protein</fullName>
    </submittedName>
</protein>
<gene>
    <name evidence="1" type="ORF">KIJ12_05730</name>
</gene>
<dbReference type="NCBIfam" id="TIGR01560">
    <property type="entry name" value="put_DNA_pack"/>
    <property type="match status" value="1"/>
</dbReference>
<reference evidence="1" key="1">
    <citation type="submission" date="2021-05" db="EMBL/GenBank/DDBJ databases">
        <title>Pangenome of Leuconostoc gelidum warrants species status for Leuconostoc gelidum subsp. gasicomitatum.</title>
        <authorList>
            <person name="Johansson P."/>
            <person name="Sade E."/>
            <person name="Hultman J."/>
            <person name="Auvinen P."/>
            <person name="Bjorkroth J."/>
        </authorList>
    </citation>
    <scope>NUCLEOTIDE SEQUENCE</scope>
    <source>
        <strain evidence="1">A.21.4</strain>
    </source>
</reference>
<evidence type="ECO:0000313" key="2">
    <source>
        <dbReference type="Proteomes" id="UP000752647"/>
    </source>
</evidence>
<dbReference type="InterPro" id="IPR021146">
    <property type="entry name" value="Phage_gp6-like_head-tail"/>
</dbReference>
<dbReference type="AlphaFoldDB" id="A0A9Q3SVQ4"/>
<dbReference type="Proteomes" id="UP000752647">
    <property type="component" value="Unassembled WGS sequence"/>
</dbReference>